<dbReference type="CDD" id="cd09272">
    <property type="entry name" value="RNase_HI_RT_Ty1"/>
    <property type="match status" value="1"/>
</dbReference>
<reference evidence="1" key="1">
    <citation type="journal article" date="2022" name="Int. J. Mol. Sci.">
        <title>Draft Genome of Tanacetum Coccineum: Genomic Comparison of Closely Related Tanacetum-Family Plants.</title>
        <authorList>
            <person name="Yamashiro T."/>
            <person name="Shiraishi A."/>
            <person name="Nakayama K."/>
            <person name="Satake H."/>
        </authorList>
    </citation>
    <scope>NUCLEOTIDE SEQUENCE</scope>
</reference>
<evidence type="ECO:0000313" key="2">
    <source>
        <dbReference type="Proteomes" id="UP001151760"/>
    </source>
</evidence>
<dbReference type="PANTHER" id="PTHR11439:SF495">
    <property type="entry name" value="REVERSE TRANSCRIPTASE, RNA-DEPENDENT DNA POLYMERASE-RELATED"/>
    <property type="match status" value="1"/>
</dbReference>
<gene>
    <name evidence="1" type="ORF">Tco_0706463</name>
</gene>
<keyword evidence="2" id="KW-1185">Reference proteome</keyword>
<protein>
    <submittedName>
        <fullName evidence="1">Uncharacterized protein</fullName>
    </submittedName>
</protein>
<proteinExistence type="predicted"/>
<name>A0ABQ4Y8E7_9ASTR</name>
<organism evidence="1 2">
    <name type="scientific">Tanacetum coccineum</name>
    <dbReference type="NCBI Taxonomy" id="301880"/>
    <lineage>
        <taxon>Eukaryota</taxon>
        <taxon>Viridiplantae</taxon>
        <taxon>Streptophyta</taxon>
        <taxon>Embryophyta</taxon>
        <taxon>Tracheophyta</taxon>
        <taxon>Spermatophyta</taxon>
        <taxon>Magnoliopsida</taxon>
        <taxon>eudicotyledons</taxon>
        <taxon>Gunneridae</taxon>
        <taxon>Pentapetalae</taxon>
        <taxon>asterids</taxon>
        <taxon>campanulids</taxon>
        <taxon>Asterales</taxon>
        <taxon>Asteraceae</taxon>
        <taxon>Asteroideae</taxon>
        <taxon>Anthemideae</taxon>
        <taxon>Anthemidinae</taxon>
        <taxon>Tanacetum</taxon>
    </lineage>
</organism>
<sequence length="230" mass="26415">MFQLPQRGTFARECKAPKNKTGRNKEPTRRTVPVEGNYFKMPYSISWMALGYDWNLTKKKEVATKFALMAYSSTIQALLHNSEVNTIKGIRVNTARPKAVISDVKGNKGNVIKQTVVANSTTKAEYIDASNCCGQVLWIQNQLLDYRYNFMQTKIHIDNKSTICIMKNLIFHSNIKHIEIRHHFIRDSNETKLIQMIKIHTDQNVADLLTKAFDVSRFQYLIASIGMLNL</sequence>
<comment type="caution">
    <text evidence="1">The sequence shown here is derived from an EMBL/GenBank/DDBJ whole genome shotgun (WGS) entry which is preliminary data.</text>
</comment>
<dbReference type="EMBL" id="BQNB010010167">
    <property type="protein sequence ID" value="GJS73622.1"/>
    <property type="molecule type" value="Genomic_DNA"/>
</dbReference>
<accession>A0ABQ4Y8E7</accession>
<reference evidence="1" key="2">
    <citation type="submission" date="2022-01" db="EMBL/GenBank/DDBJ databases">
        <authorList>
            <person name="Yamashiro T."/>
            <person name="Shiraishi A."/>
            <person name="Satake H."/>
            <person name="Nakayama K."/>
        </authorList>
    </citation>
    <scope>NUCLEOTIDE SEQUENCE</scope>
</reference>
<evidence type="ECO:0000313" key="1">
    <source>
        <dbReference type="EMBL" id="GJS73622.1"/>
    </source>
</evidence>
<dbReference type="PANTHER" id="PTHR11439">
    <property type="entry name" value="GAG-POL-RELATED RETROTRANSPOSON"/>
    <property type="match status" value="1"/>
</dbReference>
<dbReference type="Proteomes" id="UP001151760">
    <property type="component" value="Unassembled WGS sequence"/>
</dbReference>